<evidence type="ECO:0000313" key="1">
    <source>
        <dbReference type="EMBL" id="EKC37871.1"/>
    </source>
</evidence>
<reference evidence="1" key="1">
    <citation type="journal article" date="2012" name="Nature">
        <title>The oyster genome reveals stress adaptation and complexity of shell formation.</title>
        <authorList>
            <person name="Zhang G."/>
            <person name="Fang X."/>
            <person name="Guo X."/>
            <person name="Li L."/>
            <person name="Luo R."/>
            <person name="Xu F."/>
            <person name="Yang P."/>
            <person name="Zhang L."/>
            <person name="Wang X."/>
            <person name="Qi H."/>
            <person name="Xiong Z."/>
            <person name="Que H."/>
            <person name="Xie Y."/>
            <person name="Holland P.W."/>
            <person name="Paps J."/>
            <person name="Zhu Y."/>
            <person name="Wu F."/>
            <person name="Chen Y."/>
            <person name="Wang J."/>
            <person name="Peng C."/>
            <person name="Meng J."/>
            <person name="Yang L."/>
            <person name="Liu J."/>
            <person name="Wen B."/>
            <person name="Zhang N."/>
            <person name="Huang Z."/>
            <person name="Zhu Q."/>
            <person name="Feng Y."/>
            <person name="Mount A."/>
            <person name="Hedgecock D."/>
            <person name="Xu Z."/>
            <person name="Liu Y."/>
            <person name="Domazet-Loso T."/>
            <person name="Du Y."/>
            <person name="Sun X."/>
            <person name="Zhang S."/>
            <person name="Liu B."/>
            <person name="Cheng P."/>
            <person name="Jiang X."/>
            <person name="Li J."/>
            <person name="Fan D."/>
            <person name="Wang W."/>
            <person name="Fu W."/>
            <person name="Wang T."/>
            <person name="Wang B."/>
            <person name="Zhang J."/>
            <person name="Peng Z."/>
            <person name="Li Y."/>
            <person name="Li N."/>
            <person name="Wang J."/>
            <person name="Chen M."/>
            <person name="He Y."/>
            <person name="Tan F."/>
            <person name="Song X."/>
            <person name="Zheng Q."/>
            <person name="Huang R."/>
            <person name="Yang H."/>
            <person name="Du X."/>
            <person name="Chen L."/>
            <person name="Yang M."/>
            <person name="Gaffney P.M."/>
            <person name="Wang S."/>
            <person name="Luo L."/>
            <person name="She Z."/>
            <person name="Ming Y."/>
            <person name="Huang W."/>
            <person name="Zhang S."/>
            <person name="Huang B."/>
            <person name="Zhang Y."/>
            <person name="Qu T."/>
            <person name="Ni P."/>
            <person name="Miao G."/>
            <person name="Wang J."/>
            <person name="Wang Q."/>
            <person name="Steinberg C.E."/>
            <person name="Wang H."/>
            <person name="Li N."/>
            <person name="Qian L."/>
            <person name="Zhang G."/>
            <person name="Li Y."/>
            <person name="Yang H."/>
            <person name="Liu X."/>
            <person name="Wang J."/>
            <person name="Yin Y."/>
            <person name="Wang J."/>
        </authorList>
    </citation>
    <scope>NUCLEOTIDE SEQUENCE [LARGE SCALE GENOMIC DNA]</scope>
    <source>
        <strain evidence="1">05x7-T-G4-1.051#20</strain>
    </source>
</reference>
<gene>
    <name evidence="1" type="ORF">CGI_10019487</name>
</gene>
<dbReference type="HOGENOM" id="CLU_2500089_0_0_1"/>
<dbReference type="AlphaFoldDB" id="K1RTE6"/>
<sequence>MAGRLPAVVIDNGTGYAIRFICFPLNSKQEMHTSRIEALSNEHVIMMYNPTGNLARCFTSAYFLLLDLVYSFGRSLGCLIGDSFWE</sequence>
<dbReference type="InParanoid" id="K1RTE6"/>
<protein>
    <submittedName>
        <fullName evidence="1">Uncharacterized protein</fullName>
    </submittedName>
</protein>
<dbReference type="EMBL" id="JH818640">
    <property type="protein sequence ID" value="EKC37871.1"/>
    <property type="molecule type" value="Genomic_DNA"/>
</dbReference>
<accession>K1RTE6</accession>
<organism evidence="1">
    <name type="scientific">Magallana gigas</name>
    <name type="common">Pacific oyster</name>
    <name type="synonym">Crassostrea gigas</name>
    <dbReference type="NCBI Taxonomy" id="29159"/>
    <lineage>
        <taxon>Eukaryota</taxon>
        <taxon>Metazoa</taxon>
        <taxon>Spiralia</taxon>
        <taxon>Lophotrochozoa</taxon>
        <taxon>Mollusca</taxon>
        <taxon>Bivalvia</taxon>
        <taxon>Autobranchia</taxon>
        <taxon>Pteriomorphia</taxon>
        <taxon>Ostreida</taxon>
        <taxon>Ostreoidea</taxon>
        <taxon>Ostreidae</taxon>
        <taxon>Magallana</taxon>
    </lineage>
</organism>
<proteinExistence type="predicted"/>
<name>K1RTE6_MAGGI</name>